<dbReference type="InterPro" id="IPR039426">
    <property type="entry name" value="TonB-dep_rcpt-like"/>
</dbReference>
<keyword evidence="6" id="KW-0408">Iron</keyword>
<keyword evidence="5 11" id="KW-0812">Transmembrane</keyword>
<dbReference type="PANTHER" id="PTHR32552">
    <property type="entry name" value="FERRICHROME IRON RECEPTOR-RELATED"/>
    <property type="match status" value="1"/>
</dbReference>
<dbReference type="InterPro" id="IPR011662">
    <property type="entry name" value="Secretin/TonB_short_N"/>
</dbReference>
<dbReference type="EMBL" id="RRZA01000001">
    <property type="protein sequence ID" value="MBE0455958.1"/>
    <property type="molecule type" value="Genomic_DNA"/>
</dbReference>
<dbReference type="PANTHER" id="PTHR32552:SF81">
    <property type="entry name" value="TONB-DEPENDENT OUTER MEMBRANE RECEPTOR"/>
    <property type="match status" value="1"/>
</dbReference>
<comment type="caution">
    <text evidence="14">The sequence shown here is derived from an EMBL/GenBank/DDBJ whole genome shotgun (WGS) entry which is preliminary data.</text>
</comment>
<evidence type="ECO:0000256" key="11">
    <source>
        <dbReference type="PROSITE-ProRule" id="PRU01360"/>
    </source>
</evidence>
<dbReference type="RefSeq" id="WP_192540200.1">
    <property type="nucleotide sequence ID" value="NZ_JBQQIQ010000002.1"/>
</dbReference>
<keyword evidence="10 11" id="KW-0998">Cell outer membrane</keyword>
<evidence type="ECO:0000256" key="2">
    <source>
        <dbReference type="ARBA" id="ARBA00022448"/>
    </source>
</evidence>
<evidence type="ECO:0000256" key="5">
    <source>
        <dbReference type="ARBA" id="ARBA00022692"/>
    </source>
</evidence>
<evidence type="ECO:0000259" key="13">
    <source>
        <dbReference type="SMART" id="SM00965"/>
    </source>
</evidence>
<protein>
    <submittedName>
        <fullName evidence="14">TonB-dependent receptor</fullName>
    </submittedName>
</protein>
<comment type="similarity">
    <text evidence="11 12">Belongs to the TonB-dependent receptor family.</text>
</comment>
<keyword evidence="8 12" id="KW-0798">TonB box</keyword>
<evidence type="ECO:0000256" key="3">
    <source>
        <dbReference type="ARBA" id="ARBA00022452"/>
    </source>
</evidence>
<dbReference type="Pfam" id="PF07715">
    <property type="entry name" value="Plug"/>
    <property type="match status" value="1"/>
</dbReference>
<gene>
    <name evidence="14" type="ORF">EI167_00495</name>
</gene>
<reference evidence="14 15" key="1">
    <citation type="submission" date="2020-07" db="EMBL/GenBank/DDBJ databases">
        <title>Halophilic bacteria isolated from french cheeses.</title>
        <authorList>
            <person name="Kothe C.I."/>
            <person name="Farah-Kraiem B."/>
            <person name="Renault P."/>
            <person name="Dridi B."/>
        </authorList>
    </citation>
    <scope>NUCLEOTIDE SEQUENCE [LARGE SCALE GENOMIC DNA]</scope>
    <source>
        <strain evidence="14 15">FME14</strain>
    </source>
</reference>
<evidence type="ECO:0000313" key="15">
    <source>
        <dbReference type="Proteomes" id="UP000707245"/>
    </source>
</evidence>
<dbReference type="InterPro" id="IPR012910">
    <property type="entry name" value="Plug_dom"/>
</dbReference>
<dbReference type="SMART" id="SM00965">
    <property type="entry name" value="STN"/>
    <property type="match status" value="1"/>
</dbReference>
<comment type="subcellular location">
    <subcellularLocation>
        <location evidence="1 11">Cell outer membrane</location>
        <topology evidence="1 11">Multi-pass membrane protein</topology>
    </subcellularLocation>
</comment>
<evidence type="ECO:0000313" key="14">
    <source>
        <dbReference type="EMBL" id="MBE0455958.1"/>
    </source>
</evidence>
<evidence type="ECO:0000256" key="7">
    <source>
        <dbReference type="ARBA" id="ARBA00023065"/>
    </source>
</evidence>
<evidence type="ECO:0000256" key="4">
    <source>
        <dbReference type="ARBA" id="ARBA00022496"/>
    </source>
</evidence>
<accession>A0ABR9FGV8</accession>
<evidence type="ECO:0000256" key="10">
    <source>
        <dbReference type="ARBA" id="ARBA00023237"/>
    </source>
</evidence>
<keyword evidence="14" id="KW-0675">Receptor</keyword>
<dbReference type="SUPFAM" id="SSF56935">
    <property type="entry name" value="Porins"/>
    <property type="match status" value="1"/>
</dbReference>
<dbReference type="InterPro" id="IPR036942">
    <property type="entry name" value="Beta-barrel_TonB_sf"/>
</dbReference>
<evidence type="ECO:0000256" key="8">
    <source>
        <dbReference type="ARBA" id="ARBA00023077"/>
    </source>
</evidence>
<dbReference type="Gene3D" id="2.40.170.20">
    <property type="entry name" value="TonB-dependent receptor, beta-barrel domain"/>
    <property type="match status" value="1"/>
</dbReference>
<organism evidence="14 15">
    <name type="scientific">Pseudoalteromonas prydzensis</name>
    <dbReference type="NCBI Taxonomy" id="182141"/>
    <lineage>
        <taxon>Bacteria</taxon>
        <taxon>Pseudomonadati</taxon>
        <taxon>Pseudomonadota</taxon>
        <taxon>Gammaproteobacteria</taxon>
        <taxon>Alteromonadales</taxon>
        <taxon>Pseudoalteromonadaceae</taxon>
        <taxon>Pseudoalteromonas</taxon>
    </lineage>
</organism>
<dbReference type="InterPro" id="IPR000531">
    <property type="entry name" value="Beta-barrel_TonB"/>
</dbReference>
<keyword evidence="4" id="KW-0410">Iron transport</keyword>
<evidence type="ECO:0000256" key="9">
    <source>
        <dbReference type="ARBA" id="ARBA00023136"/>
    </source>
</evidence>
<dbReference type="PROSITE" id="PS52016">
    <property type="entry name" value="TONB_DEPENDENT_REC_3"/>
    <property type="match status" value="1"/>
</dbReference>
<keyword evidence="7" id="KW-0406">Ion transport</keyword>
<proteinExistence type="inferred from homology"/>
<name>A0ABR9FGV8_9GAMM</name>
<keyword evidence="2 11" id="KW-0813">Transport</keyword>
<evidence type="ECO:0000256" key="12">
    <source>
        <dbReference type="RuleBase" id="RU003357"/>
    </source>
</evidence>
<keyword evidence="9 11" id="KW-0472">Membrane</keyword>
<dbReference type="Pfam" id="PF00593">
    <property type="entry name" value="TonB_dep_Rec_b-barrel"/>
    <property type="match status" value="1"/>
</dbReference>
<feature type="domain" description="Secretin/TonB short N-terminal" evidence="13">
    <location>
        <begin position="47"/>
        <end position="98"/>
    </location>
</feature>
<keyword evidence="3 11" id="KW-1134">Transmembrane beta strand</keyword>
<keyword evidence="15" id="KW-1185">Reference proteome</keyword>
<dbReference type="Proteomes" id="UP000707245">
    <property type="component" value="Unassembled WGS sequence"/>
</dbReference>
<evidence type="ECO:0000256" key="6">
    <source>
        <dbReference type="ARBA" id="ARBA00023004"/>
    </source>
</evidence>
<evidence type="ECO:0000256" key="1">
    <source>
        <dbReference type="ARBA" id="ARBA00004571"/>
    </source>
</evidence>
<dbReference type="Gene3D" id="3.55.50.30">
    <property type="match status" value="1"/>
</dbReference>
<sequence>MALISALTATPTAFSQDYAGDNLTFHFEIQAQPLIKALRDFTVVTEQQVIVKVDNISQYKSSAISDKLTAQQALMQLTANSGLRITQTTSGTFLLEQDVPLTKPESKELEKIVVVGSKMGETRQEIATSVGYFGEEQIKDQVIYNVEDVFDRTANVSAGSAISGAYSIRGVNTDGIAGSLNRSNALASILINQVAMGVSAGNYVKPSLFDATSAEVLRGPQSSLQGPNALIGAVYINYNRPDFFGYEGSVRAEVGQYDTKRLALMQNLVLAEDTLAARLVLETRQSDGDVINITTGREDVQNEDEETIRLALRWLPLGDEELVFDLSYLHNNSDTNATPFVYALPEGDIFERKQSYNIEGDFPSSFDLLSLEANWQVSENLRFTSVTGFNKFAVDQRFEGDHTAYDLLGVDGFMNEELLSQELRLHYEGKRLSGLVGLFYSDGEYYNGFTGAGVFPDGQGGVIPFNNTVQSTENIEQQALFAQLNWLPIDDWEIKLGARLNREKRSTKDFKDNGFVSDQSASESFNQLIPSLTIAYDISDNTRIGASYSRGFQAGGVSFAMFLGEATPYDEEFIDNYELFLRNQLLDGKLRLNANLFYFDWSDQQVTLTLPGGLAGFDDAVVNAGKSKVSGAEFEAEWQATADLNLFANFGFIHTEFEEFVTKGIDLAGMSFPQAPDFTANLGGLYQNDNGFFTSMTFSYTGDTYSRIDAPEVTKIGNRKLLSGRLGYQQDDWRAYIWGNNLLDDDYEIFVQDGRDFGLAGAYGSVGEPRTLGVGFQFDW</sequence>